<sequence>MDAVTDDTSAGLLDEIEVIEEQPLERRAEAFAALHDRLEAALAGS</sequence>
<dbReference type="EMBL" id="LT629695">
    <property type="protein sequence ID" value="SDH21101.1"/>
    <property type="molecule type" value="Genomic_DNA"/>
</dbReference>
<proteinExistence type="predicted"/>
<evidence type="ECO:0000313" key="2">
    <source>
        <dbReference type="Proteomes" id="UP000198822"/>
    </source>
</evidence>
<name>A0A1G8AJI5_9MICO</name>
<keyword evidence="2" id="KW-1185">Reference proteome</keyword>
<reference evidence="2" key="1">
    <citation type="submission" date="2016-10" db="EMBL/GenBank/DDBJ databases">
        <authorList>
            <person name="Varghese N."/>
            <person name="Submissions S."/>
        </authorList>
    </citation>
    <scope>NUCLEOTIDE SEQUENCE [LARGE SCALE GENOMIC DNA]</scope>
    <source>
        <strain evidence="2">DSM 22002</strain>
    </source>
</reference>
<gene>
    <name evidence="1" type="ORF">SAMN04489720_0411</name>
</gene>
<dbReference type="STRING" id="399736.SAMN04489720_0411"/>
<organism evidence="1 2">
    <name type="scientific">Agrococcus jejuensis</name>
    <dbReference type="NCBI Taxonomy" id="399736"/>
    <lineage>
        <taxon>Bacteria</taxon>
        <taxon>Bacillati</taxon>
        <taxon>Actinomycetota</taxon>
        <taxon>Actinomycetes</taxon>
        <taxon>Micrococcales</taxon>
        <taxon>Microbacteriaceae</taxon>
        <taxon>Agrococcus</taxon>
    </lineage>
</organism>
<dbReference type="Proteomes" id="UP000198822">
    <property type="component" value="Chromosome I"/>
</dbReference>
<accession>A0A1G8AJI5</accession>
<dbReference type="AlphaFoldDB" id="A0A1G8AJI5"/>
<evidence type="ECO:0000313" key="1">
    <source>
        <dbReference type="EMBL" id="SDH21101.1"/>
    </source>
</evidence>
<protein>
    <submittedName>
        <fullName evidence="1">Uncharacterized protein</fullName>
    </submittedName>
</protein>